<evidence type="ECO:0000256" key="1">
    <source>
        <dbReference type="SAM" id="SignalP"/>
    </source>
</evidence>
<dbReference type="EMBL" id="JACJIP010000025">
    <property type="protein sequence ID" value="MBA9087059.1"/>
    <property type="molecule type" value="Genomic_DNA"/>
</dbReference>
<reference evidence="2 3" key="1">
    <citation type="submission" date="2020-08" db="EMBL/GenBank/DDBJ databases">
        <title>Genomic Encyclopedia of Type Strains, Phase III (KMG-III): the genomes of soil and plant-associated and newly described type strains.</title>
        <authorList>
            <person name="Whitman W."/>
        </authorList>
    </citation>
    <scope>NUCLEOTIDE SEQUENCE [LARGE SCALE GENOMIC DNA]</scope>
    <source>
        <strain evidence="2 3">CECT 8693</strain>
    </source>
</reference>
<dbReference type="AlphaFoldDB" id="A0A7W3SVS0"/>
<feature type="signal peptide" evidence="1">
    <location>
        <begin position="1"/>
        <end position="25"/>
    </location>
</feature>
<evidence type="ECO:0000313" key="2">
    <source>
        <dbReference type="EMBL" id="MBA9087059.1"/>
    </source>
</evidence>
<sequence length="155" mass="17204">MKLKKVLTVFLTVVMLLTLSSSVYATDVSPTAIGIGDSRETAITMFDNEMYSLYISGPNDYDWYKWTNNTGKDIIWDVTLYPTATGTSLNLAAIVVYPGGLETSLLHGQRNYPSNGMKIHNLYVPPGSSVYVRIGNDNSDTVQYRTNMVASPRDF</sequence>
<dbReference type="Proteomes" id="UP000567067">
    <property type="component" value="Unassembled WGS sequence"/>
</dbReference>
<keyword evidence="1" id="KW-0732">Signal</keyword>
<proteinExistence type="predicted"/>
<feature type="chain" id="PRO_5030517937" evidence="1">
    <location>
        <begin position="26"/>
        <end position="155"/>
    </location>
</feature>
<organism evidence="2 3">
    <name type="scientific">Fontibacillus solani</name>
    <dbReference type="NCBI Taxonomy" id="1572857"/>
    <lineage>
        <taxon>Bacteria</taxon>
        <taxon>Bacillati</taxon>
        <taxon>Bacillota</taxon>
        <taxon>Bacilli</taxon>
        <taxon>Bacillales</taxon>
        <taxon>Paenibacillaceae</taxon>
        <taxon>Fontibacillus</taxon>
    </lineage>
</organism>
<keyword evidence="3" id="KW-1185">Reference proteome</keyword>
<name>A0A7W3SVS0_9BACL</name>
<accession>A0A7W3SVS0</accession>
<comment type="caution">
    <text evidence="2">The sequence shown here is derived from an EMBL/GenBank/DDBJ whole genome shotgun (WGS) entry which is preliminary data.</text>
</comment>
<dbReference type="Gene3D" id="2.60.120.380">
    <property type="match status" value="1"/>
</dbReference>
<gene>
    <name evidence="2" type="ORF">FHR92_003539</name>
</gene>
<dbReference type="RefSeq" id="WP_182537700.1">
    <property type="nucleotide sequence ID" value="NZ_JACJIP010000025.1"/>
</dbReference>
<evidence type="ECO:0000313" key="3">
    <source>
        <dbReference type="Proteomes" id="UP000567067"/>
    </source>
</evidence>
<protein>
    <submittedName>
        <fullName evidence="2">Uncharacterized protein</fullName>
    </submittedName>
</protein>